<protein>
    <submittedName>
        <fullName evidence="1">Uncharacterized protein</fullName>
    </submittedName>
</protein>
<evidence type="ECO:0000313" key="2">
    <source>
        <dbReference type="Proteomes" id="UP000184440"/>
    </source>
</evidence>
<proteinExistence type="predicted"/>
<evidence type="ECO:0000313" key="1">
    <source>
        <dbReference type="EMBL" id="SHN48206.1"/>
    </source>
</evidence>
<dbReference type="RefSeq" id="WP_073266779.1">
    <property type="nucleotide sequence ID" value="NZ_FRCS01000036.1"/>
</dbReference>
<sequence length="184" mass="19454">MPATAGPRAGRSAVFLLALVLAIVSAGCVGCESLDDQAAKLPVRDHVVALDQVWTLGLEVQRQAGAPPTDPKGYPLGLSIQQWGCYGGWLGDQPLPGAYEVWGSADVALPLAQHRSTLTRMRDRWVADGWADVKYGPLGTLGAVELRGSSSDGHGVSVVTNANGLSVEVRTDCFRDVDPDYEPS</sequence>
<dbReference type="EMBL" id="FRCS01000036">
    <property type="protein sequence ID" value="SHN48206.1"/>
    <property type="molecule type" value="Genomic_DNA"/>
</dbReference>
<keyword evidence="2" id="KW-1185">Reference proteome</keyword>
<dbReference type="OrthoDB" id="4246089at2"/>
<dbReference type="AlphaFoldDB" id="A0A1M7RQ29"/>
<reference evidence="1 2" key="1">
    <citation type="submission" date="2016-11" db="EMBL/GenBank/DDBJ databases">
        <authorList>
            <person name="Jaros S."/>
            <person name="Januszkiewicz K."/>
            <person name="Wedrychowicz H."/>
        </authorList>
    </citation>
    <scope>NUCLEOTIDE SEQUENCE [LARGE SCALE GENOMIC DNA]</scope>
    <source>
        <strain evidence="1 2">DSM 46144</strain>
    </source>
</reference>
<gene>
    <name evidence="1" type="ORF">SAMN05443668_13624</name>
</gene>
<organism evidence="1 2">
    <name type="scientific">Cryptosporangium aurantiacum</name>
    <dbReference type="NCBI Taxonomy" id="134849"/>
    <lineage>
        <taxon>Bacteria</taxon>
        <taxon>Bacillati</taxon>
        <taxon>Actinomycetota</taxon>
        <taxon>Actinomycetes</taxon>
        <taxon>Cryptosporangiales</taxon>
        <taxon>Cryptosporangiaceae</taxon>
        <taxon>Cryptosporangium</taxon>
    </lineage>
</organism>
<accession>A0A1M7RQ29</accession>
<dbReference type="Proteomes" id="UP000184440">
    <property type="component" value="Unassembled WGS sequence"/>
</dbReference>
<name>A0A1M7RQ29_9ACTN</name>